<reference evidence="2 4" key="2">
    <citation type="submission" date="2019-11" db="EMBL/GenBank/DDBJ databases">
        <title>Draft genome sequences of five Paenibacillus species of dairy origin.</title>
        <authorList>
            <person name="Olajide A.M."/>
            <person name="Chen S."/>
            <person name="Lapointe G."/>
        </authorList>
    </citation>
    <scope>NUCLEOTIDE SEQUENCE [LARGE SCALE GENOMIC DNA]</scope>
    <source>
        <strain evidence="2 4">3CT49</strain>
    </source>
</reference>
<dbReference type="Proteomes" id="UP000029278">
    <property type="component" value="Unassembled WGS sequence"/>
</dbReference>
<dbReference type="AlphaFoldDB" id="A0A090Y6V0"/>
<keyword evidence="3" id="KW-1185">Reference proteome</keyword>
<protein>
    <recommendedName>
        <fullName evidence="5">Helix-turn-helix domain-containing protein</fullName>
    </recommendedName>
</protein>
<dbReference type="Proteomes" id="UP000442469">
    <property type="component" value="Unassembled WGS sequence"/>
</dbReference>
<sequence length="216" mass="24892">MMSKGVWLMTTIELRMQARELVREIAAKSDQELITIDAGSLKNLIHLMRDYAIITHATNPEAEVETVMESLIEYVDFNESASTARKGGITYRTTQLAEIFDVSVTAINNWIDEGRFIGYKRQPRRHARIPHFTPFKHRDGSVEPLGLVVERCKHQKSDSFADDDEKAMLISEIRLLQQKYGGKAFDEAFDFENLTSEQESDASRWRFYLARLKELS</sequence>
<evidence type="ECO:0000313" key="4">
    <source>
        <dbReference type="Proteomes" id="UP000442469"/>
    </source>
</evidence>
<dbReference type="RefSeq" id="WP_036618664.1">
    <property type="nucleotide sequence ID" value="NZ_BGML01000004.1"/>
</dbReference>
<gene>
    <name evidence="1" type="ORF">DJ90_1341</name>
    <name evidence="2" type="ORF">GNQ08_01375</name>
</gene>
<evidence type="ECO:0008006" key="5">
    <source>
        <dbReference type="Google" id="ProtNLM"/>
    </source>
</evidence>
<dbReference type="STRING" id="44252.DJ90_1341"/>
<dbReference type="GeneID" id="77010714"/>
<organism evidence="1 3">
    <name type="scientific">Paenibacillus macerans</name>
    <name type="common">Bacillus macerans</name>
    <dbReference type="NCBI Taxonomy" id="44252"/>
    <lineage>
        <taxon>Bacteria</taxon>
        <taxon>Bacillati</taxon>
        <taxon>Bacillota</taxon>
        <taxon>Bacilli</taxon>
        <taxon>Bacillales</taxon>
        <taxon>Paenibacillaceae</taxon>
        <taxon>Paenibacillus</taxon>
    </lineage>
</organism>
<evidence type="ECO:0000313" key="3">
    <source>
        <dbReference type="Proteomes" id="UP000029278"/>
    </source>
</evidence>
<comment type="caution">
    <text evidence="1">The sequence shown here is derived from an EMBL/GenBank/DDBJ whole genome shotgun (WGS) entry which is preliminary data.</text>
</comment>
<accession>A0A090Y6V0</accession>
<proteinExistence type="predicted"/>
<dbReference type="HOGENOM" id="CLU_1259924_0_0_9"/>
<dbReference type="EMBL" id="JMQA01000047">
    <property type="protein sequence ID" value="KFM94488.1"/>
    <property type="molecule type" value="Genomic_DNA"/>
</dbReference>
<reference evidence="1 3" key="1">
    <citation type="submission" date="2014-04" db="EMBL/GenBank/DDBJ databases">
        <authorList>
            <person name="Bishop-Lilly K.A."/>
            <person name="Broomall S.M."/>
            <person name="Chain P.S."/>
            <person name="Chertkov O."/>
            <person name="Coyne S.R."/>
            <person name="Daligault H.E."/>
            <person name="Davenport K.W."/>
            <person name="Erkkila T."/>
            <person name="Frey K.G."/>
            <person name="Gibbons H.S."/>
            <person name="Gu W."/>
            <person name="Jaissle J."/>
            <person name="Johnson S.L."/>
            <person name="Koroleva G.I."/>
            <person name="Ladner J.T."/>
            <person name="Lo C.-C."/>
            <person name="Minogue T.D."/>
            <person name="Munk C."/>
            <person name="Palacios G.F."/>
            <person name="Redden C.L."/>
            <person name="Rosenzweig C.N."/>
            <person name="Scholz M.B."/>
            <person name="Teshima H."/>
            <person name="Xu Y."/>
        </authorList>
    </citation>
    <scope>NUCLEOTIDE SEQUENCE [LARGE SCALE GENOMIC DNA]</scope>
    <source>
        <strain evidence="1 3">8244</strain>
    </source>
</reference>
<name>A0A090Y6V0_PAEMA</name>
<dbReference type="OrthoDB" id="2643720at2"/>
<evidence type="ECO:0000313" key="2">
    <source>
        <dbReference type="EMBL" id="MUG21083.1"/>
    </source>
</evidence>
<dbReference type="EMBL" id="WNZZ01000001">
    <property type="protein sequence ID" value="MUG21083.1"/>
    <property type="molecule type" value="Genomic_DNA"/>
</dbReference>
<evidence type="ECO:0000313" key="1">
    <source>
        <dbReference type="EMBL" id="KFM94488.1"/>
    </source>
</evidence>